<gene>
    <name evidence="1" type="ORF">Slati_1756200</name>
</gene>
<organism evidence="1">
    <name type="scientific">Sesamum latifolium</name>
    <dbReference type="NCBI Taxonomy" id="2727402"/>
    <lineage>
        <taxon>Eukaryota</taxon>
        <taxon>Viridiplantae</taxon>
        <taxon>Streptophyta</taxon>
        <taxon>Embryophyta</taxon>
        <taxon>Tracheophyta</taxon>
        <taxon>Spermatophyta</taxon>
        <taxon>Magnoliopsida</taxon>
        <taxon>eudicotyledons</taxon>
        <taxon>Gunneridae</taxon>
        <taxon>Pentapetalae</taxon>
        <taxon>asterids</taxon>
        <taxon>lamiids</taxon>
        <taxon>Lamiales</taxon>
        <taxon>Pedaliaceae</taxon>
        <taxon>Sesamum</taxon>
    </lineage>
</organism>
<comment type="caution">
    <text evidence="1">The sequence shown here is derived from an EMBL/GenBank/DDBJ whole genome shotgun (WGS) entry which is preliminary data.</text>
</comment>
<dbReference type="AlphaFoldDB" id="A0AAW2WXW0"/>
<sequence length="89" mass="9314">MVVFFLGENAALMDVHKPDDEVPPVVPESPLSAKSGPMMVDLIDQVDNDAILLPVCPASSSLPASLPLPPASAPLALPLNPPRRLPLSL</sequence>
<accession>A0AAW2WXW0</accession>
<proteinExistence type="predicted"/>
<dbReference type="EMBL" id="JACGWN010000006">
    <property type="protein sequence ID" value="KAL0446283.1"/>
    <property type="molecule type" value="Genomic_DNA"/>
</dbReference>
<evidence type="ECO:0000313" key="1">
    <source>
        <dbReference type="EMBL" id="KAL0446283.1"/>
    </source>
</evidence>
<name>A0AAW2WXW0_9LAMI</name>
<reference evidence="1" key="2">
    <citation type="journal article" date="2024" name="Plant">
        <title>Genomic evolution and insights into agronomic trait innovations of Sesamum species.</title>
        <authorList>
            <person name="Miao H."/>
            <person name="Wang L."/>
            <person name="Qu L."/>
            <person name="Liu H."/>
            <person name="Sun Y."/>
            <person name="Le M."/>
            <person name="Wang Q."/>
            <person name="Wei S."/>
            <person name="Zheng Y."/>
            <person name="Lin W."/>
            <person name="Duan Y."/>
            <person name="Cao H."/>
            <person name="Xiong S."/>
            <person name="Wang X."/>
            <person name="Wei L."/>
            <person name="Li C."/>
            <person name="Ma Q."/>
            <person name="Ju M."/>
            <person name="Zhao R."/>
            <person name="Li G."/>
            <person name="Mu C."/>
            <person name="Tian Q."/>
            <person name="Mei H."/>
            <person name="Zhang T."/>
            <person name="Gao T."/>
            <person name="Zhang H."/>
        </authorList>
    </citation>
    <scope>NUCLEOTIDE SEQUENCE</scope>
    <source>
        <strain evidence="1">KEN1</strain>
    </source>
</reference>
<protein>
    <submittedName>
        <fullName evidence="1">Uncharacterized protein</fullName>
    </submittedName>
</protein>
<reference evidence="1" key="1">
    <citation type="submission" date="2020-06" db="EMBL/GenBank/DDBJ databases">
        <authorList>
            <person name="Li T."/>
            <person name="Hu X."/>
            <person name="Zhang T."/>
            <person name="Song X."/>
            <person name="Zhang H."/>
            <person name="Dai N."/>
            <person name="Sheng W."/>
            <person name="Hou X."/>
            <person name="Wei L."/>
        </authorList>
    </citation>
    <scope>NUCLEOTIDE SEQUENCE</scope>
    <source>
        <strain evidence="1">KEN1</strain>
        <tissue evidence="1">Leaf</tissue>
    </source>
</reference>